<keyword evidence="2" id="KW-1185">Reference proteome</keyword>
<accession>A0ACC1C3N2</accession>
<comment type="caution">
    <text evidence="1">The sequence shown here is derived from an EMBL/GenBank/DDBJ whole genome shotgun (WGS) entry which is preliminary data.</text>
</comment>
<protein>
    <submittedName>
        <fullName evidence="1">Uncharacterized protein</fullName>
    </submittedName>
</protein>
<dbReference type="Proteomes" id="UP001164250">
    <property type="component" value="Chromosome 2"/>
</dbReference>
<evidence type="ECO:0000313" key="2">
    <source>
        <dbReference type="Proteomes" id="UP001164250"/>
    </source>
</evidence>
<sequence length="146" mass="16717">MKRHQMQKNTVDFKYFQNLCFSVLINQVVLSLNGTEGTKLNCAILLNELNVPTLMALLGMQADMQYKSFFPGHYSTMDLNLDANGSIWPLNNIDKIFMNGHDYNGALLLPSPHQHLVQNKDTLKQAMLKHEAIFKDQVLLCLNFQF</sequence>
<gene>
    <name evidence="1" type="ORF">Patl1_18820</name>
</gene>
<evidence type="ECO:0000313" key="1">
    <source>
        <dbReference type="EMBL" id="KAJ0106594.1"/>
    </source>
</evidence>
<name>A0ACC1C3N2_9ROSI</name>
<organism evidence="1 2">
    <name type="scientific">Pistacia atlantica</name>
    <dbReference type="NCBI Taxonomy" id="434234"/>
    <lineage>
        <taxon>Eukaryota</taxon>
        <taxon>Viridiplantae</taxon>
        <taxon>Streptophyta</taxon>
        <taxon>Embryophyta</taxon>
        <taxon>Tracheophyta</taxon>
        <taxon>Spermatophyta</taxon>
        <taxon>Magnoliopsida</taxon>
        <taxon>eudicotyledons</taxon>
        <taxon>Gunneridae</taxon>
        <taxon>Pentapetalae</taxon>
        <taxon>rosids</taxon>
        <taxon>malvids</taxon>
        <taxon>Sapindales</taxon>
        <taxon>Anacardiaceae</taxon>
        <taxon>Pistacia</taxon>
    </lineage>
</organism>
<proteinExistence type="predicted"/>
<dbReference type="EMBL" id="CM047898">
    <property type="protein sequence ID" value="KAJ0106594.1"/>
    <property type="molecule type" value="Genomic_DNA"/>
</dbReference>
<reference evidence="2" key="1">
    <citation type="journal article" date="2023" name="G3 (Bethesda)">
        <title>Genome assembly and association tests identify interacting loci associated with vigor, precocity, and sex in interspecific pistachio rootstocks.</title>
        <authorList>
            <person name="Palmer W."/>
            <person name="Jacygrad E."/>
            <person name="Sagayaradj S."/>
            <person name="Cavanaugh K."/>
            <person name="Han R."/>
            <person name="Bertier L."/>
            <person name="Beede B."/>
            <person name="Kafkas S."/>
            <person name="Golino D."/>
            <person name="Preece J."/>
            <person name="Michelmore R."/>
        </authorList>
    </citation>
    <scope>NUCLEOTIDE SEQUENCE [LARGE SCALE GENOMIC DNA]</scope>
</reference>